<dbReference type="Pfam" id="PF00002">
    <property type="entry name" value="7tm_2"/>
    <property type="match status" value="1"/>
</dbReference>
<evidence type="ECO:0000313" key="12">
    <source>
        <dbReference type="Proteomes" id="UP000515161"/>
    </source>
</evidence>
<feature type="transmembrane region" description="Helical" evidence="8">
    <location>
        <begin position="738"/>
        <end position="765"/>
    </location>
</feature>
<dbReference type="PANTHER" id="PTHR45813:SF4">
    <property type="entry name" value="ADHESION G PROTEIN-COUPLED RECEPTOR F5"/>
    <property type="match status" value="1"/>
</dbReference>
<dbReference type="InterPro" id="IPR057400">
    <property type="entry name" value="ADGRF3/5_N"/>
</dbReference>
<feature type="domain" description="G-protein coupled receptors family 2 profile 2" evidence="11">
    <location>
        <begin position="617"/>
        <end position="884"/>
    </location>
</feature>
<feature type="chain" id="PRO_5027625392" evidence="9">
    <location>
        <begin position="23"/>
        <end position="950"/>
    </location>
</feature>
<dbReference type="Gene3D" id="2.60.220.50">
    <property type="match status" value="1"/>
</dbReference>
<feature type="transmembrane region" description="Helical" evidence="8">
    <location>
        <begin position="659"/>
        <end position="680"/>
    </location>
</feature>
<feature type="transmembrane region" description="Helical" evidence="8">
    <location>
        <begin position="619"/>
        <end position="638"/>
    </location>
</feature>
<dbReference type="InterPro" id="IPR057244">
    <property type="entry name" value="GAIN_B"/>
</dbReference>
<keyword evidence="4 8" id="KW-1133">Transmembrane helix</keyword>
<dbReference type="OrthoDB" id="10040049at2759"/>
<keyword evidence="12" id="KW-1185">Reference proteome</keyword>
<feature type="signal peptide" evidence="9">
    <location>
        <begin position="1"/>
        <end position="22"/>
    </location>
</feature>
<feature type="transmembrane region" description="Helical" evidence="8">
    <location>
        <begin position="830"/>
        <end position="849"/>
    </location>
</feature>
<dbReference type="GO" id="GO:0007166">
    <property type="term" value="P:cell surface receptor signaling pathway"/>
    <property type="evidence" value="ECO:0007669"/>
    <property type="project" value="InterPro"/>
</dbReference>
<dbReference type="InterPro" id="IPR046338">
    <property type="entry name" value="GAIN_dom_sf"/>
</dbReference>
<name>A0A6P8UMJ8_GYMAC</name>
<proteinExistence type="inferred from homology"/>
<evidence type="ECO:0000256" key="5">
    <source>
        <dbReference type="ARBA" id="ARBA00023136"/>
    </source>
</evidence>
<dbReference type="SMART" id="SM00303">
    <property type="entry name" value="GPS"/>
    <property type="match status" value="1"/>
</dbReference>
<dbReference type="PROSITE" id="PS50221">
    <property type="entry name" value="GAIN_B"/>
    <property type="match status" value="1"/>
</dbReference>
<dbReference type="Gene3D" id="1.20.1070.10">
    <property type="entry name" value="Rhodopsin 7-helix transmembrane proteins"/>
    <property type="match status" value="1"/>
</dbReference>
<evidence type="ECO:0000256" key="3">
    <source>
        <dbReference type="ARBA" id="ARBA00022692"/>
    </source>
</evidence>
<dbReference type="GeneID" id="117550312"/>
<dbReference type="InterPro" id="IPR051587">
    <property type="entry name" value="Adhesion_GPCR"/>
</dbReference>
<dbReference type="KEGG" id="gacu:117550312"/>
<evidence type="ECO:0000256" key="9">
    <source>
        <dbReference type="SAM" id="SignalP"/>
    </source>
</evidence>
<dbReference type="AlphaFoldDB" id="A0A6P8UMJ8"/>
<gene>
    <name evidence="13" type="primary">LOC117550312</name>
</gene>
<evidence type="ECO:0000259" key="10">
    <source>
        <dbReference type="PROSITE" id="PS50221"/>
    </source>
</evidence>
<dbReference type="InParanoid" id="A0A6P8UMJ8"/>
<feature type="domain" description="GAIN-B" evidence="10">
    <location>
        <begin position="441"/>
        <end position="611"/>
    </location>
</feature>
<dbReference type="GO" id="GO:0007189">
    <property type="term" value="P:adenylate cyclase-activating G protein-coupled receptor signaling pathway"/>
    <property type="evidence" value="ECO:0007669"/>
    <property type="project" value="TreeGrafter"/>
</dbReference>
<comment type="subcellular location">
    <subcellularLocation>
        <location evidence="1">Membrane</location>
        <topology evidence="1">Multi-pass membrane protein</topology>
    </subcellularLocation>
</comment>
<evidence type="ECO:0000256" key="7">
    <source>
        <dbReference type="ARBA" id="ARBA00023180"/>
    </source>
</evidence>
<dbReference type="InterPro" id="IPR000832">
    <property type="entry name" value="GPCR_2_secretin-like"/>
</dbReference>
<dbReference type="FunFam" id="1.20.1070.10:FF:000058">
    <property type="entry name" value="Adhesion G protein-coupled receptor F5"/>
    <property type="match status" value="1"/>
</dbReference>
<evidence type="ECO:0000256" key="1">
    <source>
        <dbReference type="ARBA" id="ARBA00004141"/>
    </source>
</evidence>
<dbReference type="PROSITE" id="PS50261">
    <property type="entry name" value="G_PROTEIN_RECEP_F2_4"/>
    <property type="match status" value="1"/>
</dbReference>
<dbReference type="InterPro" id="IPR000203">
    <property type="entry name" value="GPS"/>
</dbReference>
<accession>A0A6P8UMJ8</accession>
<dbReference type="RefSeq" id="XP_034078579.1">
    <property type="nucleotide sequence ID" value="XM_034222688.1"/>
</dbReference>
<organism evidence="12 13">
    <name type="scientific">Gymnodraco acuticeps</name>
    <name type="common">Antarctic dragonfish</name>
    <dbReference type="NCBI Taxonomy" id="8218"/>
    <lineage>
        <taxon>Eukaryota</taxon>
        <taxon>Metazoa</taxon>
        <taxon>Chordata</taxon>
        <taxon>Craniata</taxon>
        <taxon>Vertebrata</taxon>
        <taxon>Euteleostomi</taxon>
        <taxon>Actinopterygii</taxon>
        <taxon>Neopterygii</taxon>
        <taxon>Teleostei</taxon>
        <taxon>Neoteleostei</taxon>
        <taxon>Acanthomorphata</taxon>
        <taxon>Eupercaria</taxon>
        <taxon>Perciformes</taxon>
        <taxon>Notothenioidei</taxon>
        <taxon>Bathydraconidae</taxon>
        <taxon>Gymnodraco</taxon>
    </lineage>
</organism>
<keyword evidence="7" id="KW-0325">Glycoprotein</keyword>
<sequence>MEIFKTCLSIFALLLTLTILETGNFIESPSQVLPEHNEEESCIPHTRGKRSAEAGQYWHIQPCTCVTYGACDSIVSGICTCIDAIPADGQSCQAISGLLAQVEYDVDVELNFTDIGTVGALRSIHMDIIFTVSLIRLSFSTVPLVFYEYQIIIEVKTSDADQLRNVLNSLTFPVQISPSVNILDANITTVCSQDNTGFQCHCENDYLWPCDKCDTYGKCDGNTSNTCGCINAIPPDGQYCQPFDQYASAYREFSSLSQLALISLPLIIFLTTNIGHGEGSIFTEFVVETTKVNAEEFAEANKAFSKAVNSTIAPVIGSVKKKMAKCDNGKWILLEDTCVIKVIKELLDSSEVLQVEDVPDFVEKLSEEIKVIKNDVTKSPNTISTIVEILGNIANVTLEVNQCVMEGVLQTVDFIIGEDSRESWTVLNANESNNASSDLLGSMELLSDQINETFTVETDAILFDRSTFDNLFYANLNTSVVLDIPNTGFSNVSITTITFFTLNNVMPVRNSSFNTSLFNTNNTDPVNAINAAVVLIKVNETIRNVTLSYTKLNTTRTQDPQCVFWNFRLFDNRGGWDSDGCEFVSDINDTVTCRCDHLTSFSILMSTGIQRQFKELLDIITYVGVGITLASLVICLIIEGYVWKAITKNSTAFMRHVSLINTALSLLIADICFIIGASIADNPAENPGKNNYNVPVDSCSTAKNCMHLFYLAVFFWMLVSGLLLLYRTVMVFSHMSKAVMLAIGFLLGYGCPLIIAVVTVAATAPGEGYITNKEACWLNWEQTRALLAFVIPALTIVFINIIIVIVVLFKMLRRGVGDAGQREERHTLVVILRCVAILTPLFGLTWSLGVGTMLDLTNRGLHIVFALFNSLQGFFILVFGTLQESKIRSILARKSTTTSTGSNTTRSTSGGISSTGLNWFHRLRGRRNVYQVSEAANSGSAGASESFSNI</sequence>
<evidence type="ECO:0000256" key="2">
    <source>
        <dbReference type="ARBA" id="ARBA00007343"/>
    </source>
</evidence>
<evidence type="ECO:0000259" key="11">
    <source>
        <dbReference type="PROSITE" id="PS50261"/>
    </source>
</evidence>
<dbReference type="Proteomes" id="UP000515161">
    <property type="component" value="Unplaced"/>
</dbReference>
<dbReference type="PRINTS" id="PR00249">
    <property type="entry name" value="GPCRSECRETIN"/>
</dbReference>
<keyword evidence="5 8" id="KW-0472">Membrane</keyword>
<dbReference type="Pfam" id="PF25387">
    <property type="entry name" value="ADGRF3_N"/>
    <property type="match status" value="1"/>
</dbReference>
<dbReference type="PANTHER" id="PTHR45813">
    <property type="entry name" value="IG-LIKE DOMAIN-CONTAINING PROTEIN"/>
    <property type="match status" value="1"/>
</dbReference>
<keyword evidence="3 8" id="KW-0812">Transmembrane</keyword>
<keyword evidence="6" id="KW-1015">Disulfide bond</keyword>
<evidence type="ECO:0000256" key="6">
    <source>
        <dbReference type="ARBA" id="ARBA00023157"/>
    </source>
</evidence>
<feature type="transmembrane region" description="Helical" evidence="8">
    <location>
        <begin position="861"/>
        <end position="882"/>
    </location>
</feature>
<keyword evidence="9" id="KW-0732">Signal</keyword>
<dbReference type="GO" id="GO:0004930">
    <property type="term" value="F:G protein-coupled receptor activity"/>
    <property type="evidence" value="ECO:0007669"/>
    <property type="project" value="InterPro"/>
</dbReference>
<evidence type="ECO:0000313" key="13">
    <source>
        <dbReference type="RefSeq" id="XP_034078579.1"/>
    </source>
</evidence>
<comment type="similarity">
    <text evidence="2">Belongs to the G-protein coupled receptor 2 family. Adhesion G-protein coupled receptor (ADGR) subfamily.</text>
</comment>
<dbReference type="InterPro" id="IPR017981">
    <property type="entry name" value="GPCR_2-like_7TM"/>
</dbReference>
<feature type="transmembrane region" description="Helical" evidence="8">
    <location>
        <begin position="785"/>
        <end position="809"/>
    </location>
</feature>
<dbReference type="Pfam" id="PF01825">
    <property type="entry name" value="GPS"/>
    <property type="match status" value="1"/>
</dbReference>
<feature type="transmembrane region" description="Helical" evidence="8">
    <location>
        <begin position="708"/>
        <end position="726"/>
    </location>
</feature>
<evidence type="ECO:0000256" key="4">
    <source>
        <dbReference type="ARBA" id="ARBA00022989"/>
    </source>
</evidence>
<evidence type="ECO:0000256" key="8">
    <source>
        <dbReference type="SAM" id="Phobius"/>
    </source>
</evidence>
<protein>
    <submittedName>
        <fullName evidence="13">LOW QUALITY PROTEIN: adhesion G protein-coupled receptor F5-like</fullName>
    </submittedName>
</protein>
<reference evidence="13" key="1">
    <citation type="submission" date="2025-08" db="UniProtKB">
        <authorList>
            <consortium name="RefSeq"/>
        </authorList>
    </citation>
    <scope>IDENTIFICATION</scope>
</reference>
<dbReference type="GO" id="GO:0016020">
    <property type="term" value="C:membrane"/>
    <property type="evidence" value="ECO:0007669"/>
    <property type="project" value="UniProtKB-SubCell"/>
</dbReference>